<keyword evidence="4" id="KW-0812">Transmembrane</keyword>
<feature type="compositionally biased region" description="Basic and acidic residues" evidence="8">
    <location>
        <begin position="271"/>
        <end position="284"/>
    </location>
</feature>
<evidence type="ECO:0000256" key="1">
    <source>
        <dbReference type="ARBA" id="ARBA00004167"/>
    </source>
</evidence>
<feature type="region of interest" description="Disordered" evidence="8">
    <location>
        <begin position="229"/>
        <end position="326"/>
    </location>
</feature>
<gene>
    <name evidence="9" type="primary">LRMP_1</name>
    <name evidence="9" type="ORF">FJT64_014234</name>
</gene>
<feature type="compositionally biased region" description="Polar residues" evidence="8">
    <location>
        <begin position="298"/>
        <end position="307"/>
    </location>
</feature>
<comment type="subcellular location">
    <subcellularLocation>
        <location evidence="2">Cytoplasm</location>
    </subcellularLocation>
    <subcellularLocation>
        <location evidence="1">Membrane</location>
        <topology evidence="1">Single-pass membrane protein</topology>
    </subcellularLocation>
</comment>
<evidence type="ECO:0000256" key="5">
    <source>
        <dbReference type="ARBA" id="ARBA00022989"/>
    </source>
</evidence>
<dbReference type="GO" id="GO:0016020">
    <property type="term" value="C:membrane"/>
    <property type="evidence" value="ECO:0007669"/>
    <property type="project" value="UniProtKB-SubCell"/>
</dbReference>
<evidence type="ECO:0000256" key="2">
    <source>
        <dbReference type="ARBA" id="ARBA00004496"/>
    </source>
</evidence>
<evidence type="ECO:0000256" key="4">
    <source>
        <dbReference type="ARBA" id="ARBA00022692"/>
    </source>
</evidence>
<reference evidence="9 10" key="1">
    <citation type="submission" date="2019-07" db="EMBL/GenBank/DDBJ databases">
        <title>Draft genome assembly of a fouling barnacle, Amphibalanus amphitrite (Darwin, 1854): The first reference genome for Thecostraca.</title>
        <authorList>
            <person name="Kim W."/>
        </authorList>
    </citation>
    <scope>NUCLEOTIDE SEQUENCE [LARGE SCALE GENOMIC DNA]</scope>
    <source>
        <strain evidence="9">SNU_AA5</strain>
        <tissue evidence="9">Soma without cirri and trophi</tissue>
    </source>
</reference>
<accession>A0A6A4V2F6</accession>
<evidence type="ECO:0000313" key="10">
    <source>
        <dbReference type="Proteomes" id="UP000440578"/>
    </source>
</evidence>
<dbReference type="GO" id="GO:0005737">
    <property type="term" value="C:cytoplasm"/>
    <property type="evidence" value="ECO:0007669"/>
    <property type="project" value="UniProtKB-SubCell"/>
</dbReference>
<dbReference type="PANTHER" id="PTHR15352">
    <property type="entry name" value="LYMPHOID-RESTRICTED MEMBRANE PROTEIN, JAW1"/>
    <property type="match status" value="1"/>
</dbReference>
<evidence type="ECO:0000256" key="6">
    <source>
        <dbReference type="ARBA" id="ARBA00023054"/>
    </source>
</evidence>
<dbReference type="AlphaFoldDB" id="A0A6A4V2F6"/>
<dbReference type="Proteomes" id="UP000440578">
    <property type="component" value="Unassembled WGS sequence"/>
</dbReference>
<keyword evidence="3" id="KW-0963">Cytoplasm</keyword>
<evidence type="ECO:0000256" key="7">
    <source>
        <dbReference type="ARBA" id="ARBA00023136"/>
    </source>
</evidence>
<dbReference type="PANTHER" id="PTHR15352:SF1">
    <property type="entry name" value="KASH5-LIKE COILED-COIL DOMAIN-CONTAINING PROTEIN"/>
    <property type="match status" value="1"/>
</dbReference>
<evidence type="ECO:0000313" key="9">
    <source>
        <dbReference type="EMBL" id="KAF0287309.1"/>
    </source>
</evidence>
<keyword evidence="6" id="KW-0175">Coiled coil</keyword>
<protein>
    <submittedName>
        <fullName evidence="9">Lymphoid-restricted membrane protein</fullName>
    </submittedName>
</protein>
<sequence>MQRLLSTSESPGGEPSAAESLERLRHLHQVVELLTSRCGEDRNANTTNEKDLESKFSSLALAFKTDRLTVHERLDVQRRHRDQAEQNLDMEAQRFREQLMMLSQSDADRSEQMKSLQRQLDIIKQISQRLSRTAEVLGAAQQELRVSRAVEVMTQHVESLRHLYEREHAELEEARRVLATNNIALHEPVQKAVPGGRRRASIAVFAPRPAGQPLAGGLVGGGGGLGGLGSPLGGHSGQLSPSAGSPVTPTAGLRRRRNSLGAGDADGFGAIKEEKEEDRSESEHHRHSPEHHTPSAADRQQPSSHSNSPERDEPDQEPDDGSAEGDQDLRTHMEETVSDELATLRSEQEQLANDLKTLLSRQRDAVLQQTTTVGKLLWDVAHAWPYSREQTVVRARYCVGGLFLLLAVMVLLVPPAHTSCNAPPHAFYSWSELLSPHLSLRHVHRPPL</sequence>
<evidence type="ECO:0000256" key="3">
    <source>
        <dbReference type="ARBA" id="ARBA00022490"/>
    </source>
</evidence>
<dbReference type="Pfam" id="PF05781">
    <property type="entry name" value="MRVI1"/>
    <property type="match status" value="1"/>
</dbReference>
<dbReference type="OrthoDB" id="6404941at2759"/>
<keyword evidence="5" id="KW-1133">Transmembrane helix</keyword>
<proteinExistence type="predicted"/>
<dbReference type="EMBL" id="VIIS01002199">
    <property type="protein sequence ID" value="KAF0287309.1"/>
    <property type="molecule type" value="Genomic_DNA"/>
</dbReference>
<evidence type="ECO:0000256" key="8">
    <source>
        <dbReference type="SAM" id="MobiDB-lite"/>
    </source>
</evidence>
<keyword evidence="7" id="KW-0472">Membrane</keyword>
<comment type="caution">
    <text evidence="9">The sequence shown here is derived from an EMBL/GenBank/DDBJ whole genome shotgun (WGS) entry which is preliminary data.</text>
</comment>
<organism evidence="9 10">
    <name type="scientific">Amphibalanus amphitrite</name>
    <name type="common">Striped barnacle</name>
    <name type="synonym">Balanus amphitrite</name>
    <dbReference type="NCBI Taxonomy" id="1232801"/>
    <lineage>
        <taxon>Eukaryota</taxon>
        <taxon>Metazoa</taxon>
        <taxon>Ecdysozoa</taxon>
        <taxon>Arthropoda</taxon>
        <taxon>Crustacea</taxon>
        <taxon>Multicrustacea</taxon>
        <taxon>Cirripedia</taxon>
        <taxon>Thoracica</taxon>
        <taxon>Thoracicalcarea</taxon>
        <taxon>Balanomorpha</taxon>
        <taxon>Balanoidea</taxon>
        <taxon>Balanidae</taxon>
        <taxon>Amphibalaninae</taxon>
        <taxon>Amphibalanus</taxon>
    </lineage>
</organism>
<dbReference type="InterPro" id="IPR008677">
    <property type="entry name" value="MRVI1"/>
</dbReference>
<feature type="compositionally biased region" description="Acidic residues" evidence="8">
    <location>
        <begin position="312"/>
        <end position="326"/>
    </location>
</feature>
<name>A0A6A4V2F6_AMPAM</name>
<keyword evidence="10" id="KW-1185">Reference proteome</keyword>